<evidence type="ECO:0000256" key="1">
    <source>
        <dbReference type="SAM" id="SignalP"/>
    </source>
</evidence>
<accession>A0A521B6R9</accession>
<evidence type="ECO:0000313" key="2">
    <source>
        <dbReference type="EMBL" id="SMO42794.1"/>
    </source>
</evidence>
<keyword evidence="3" id="KW-1185">Reference proteome</keyword>
<evidence type="ECO:0008006" key="4">
    <source>
        <dbReference type="Google" id="ProtNLM"/>
    </source>
</evidence>
<protein>
    <recommendedName>
        <fullName evidence="4">DUF3047 domain-containing protein</fullName>
    </recommendedName>
</protein>
<sequence>MKRLDTRVLHYLLLIALISAGNTESAGAQQPVHMDSGTVLLENFEHDTTGKLPHKWYDRDGNKKLINHDESFSKNYLYKVDEEGDNKFLRYKGSRAKHINLPLINKDKDNIYNINIFETPILSWKVRAHKLPHNAREDDDDYNDSVASVYVVFDMGRVAFFKKVPKTIRYTWSSTLEEGSTASKLFGNQQIKVVKSGNEDTGKWITFERNLVQDYRRLFGDDPPRTPMAILVMSDGNSTGSWVKADYDDIMLKPQKEQKAIEVK</sequence>
<name>A0A521B6R9_9BACT</name>
<dbReference type="InterPro" id="IPR021409">
    <property type="entry name" value="DUF3047"/>
</dbReference>
<dbReference type="Proteomes" id="UP000317593">
    <property type="component" value="Unassembled WGS sequence"/>
</dbReference>
<dbReference type="RefSeq" id="WP_142713123.1">
    <property type="nucleotide sequence ID" value="NZ_FXTH01000002.1"/>
</dbReference>
<evidence type="ECO:0000313" key="3">
    <source>
        <dbReference type="Proteomes" id="UP000317593"/>
    </source>
</evidence>
<feature type="signal peptide" evidence="1">
    <location>
        <begin position="1"/>
        <end position="28"/>
    </location>
</feature>
<proteinExistence type="predicted"/>
<feature type="chain" id="PRO_5022032976" description="DUF3047 domain-containing protein" evidence="1">
    <location>
        <begin position="29"/>
        <end position="264"/>
    </location>
</feature>
<reference evidence="2 3" key="1">
    <citation type="submission" date="2017-05" db="EMBL/GenBank/DDBJ databases">
        <authorList>
            <person name="Varghese N."/>
            <person name="Submissions S."/>
        </authorList>
    </citation>
    <scope>NUCLEOTIDE SEQUENCE [LARGE SCALE GENOMIC DNA]</scope>
    <source>
        <strain evidence="2 3">DSM 21194</strain>
    </source>
</reference>
<organism evidence="2 3">
    <name type="scientific">Fodinibius sediminis</name>
    <dbReference type="NCBI Taxonomy" id="1214077"/>
    <lineage>
        <taxon>Bacteria</taxon>
        <taxon>Pseudomonadati</taxon>
        <taxon>Balneolota</taxon>
        <taxon>Balneolia</taxon>
        <taxon>Balneolales</taxon>
        <taxon>Balneolaceae</taxon>
        <taxon>Fodinibius</taxon>
    </lineage>
</organism>
<gene>
    <name evidence="2" type="ORF">SAMN06265218_102242</name>
</gene>
<dbReference type="EMBL" id="FXTH01000002">
    <property type="protein sequence ID" value="SMO42794.1"/>
    <property type="molecule type" value="Genomic_DNA"/>
</dbReference>
<dbReference type="AlphaFoldDB" id="A0A521B6R9"/>
<keyword evidence="1" id="KW-0732">Signal</keyword>
<dbReference type="OrthoDB" id="9775969at2"/>
<dbReference type="Pfam" id="PF11249">
    <property type="entry name" value="DUF3047"/>
    <property type="match status" value="1"/>
</dbReference>